<protein>
    <submittedName>
        <fullName evidence="1">Uncharacterized protein</fullName>
    </submittedName>
</protein>
<dbReference type="EMBL" id="JARGEI010000011">
    <property type="protein sequence ID" value="KAJ8723709.1"/>
    <property type="molecule type" value="Genomic_DNA"/>
</dbReference>
<name>A0AAD8DU56_MYTSE</name>
<dbReference type="AlphaFoldDB" id="A0AAD8DU56"/>
<dbReference type="Proteomes" id="UP001231518">
    <property type="component" value="Chromosome 20"/>
</dbReference>
<dbReference type="PANTHER" id="PTHR46238">
    <property type="entry name" value="REVERSE TRANSCRIPTASE DOMAIN-CONTAINING PROTEIN"/>
    <property type="match status" value="1"/>
</dbReference>
<sequence length="109" mass="13030">MRMLRWMCGVTRMDKVRNKCIRGSLKVAPVTEKLEGNRLFWYGHVKRRDETHVTKRILNLHVDGWIGRGRPKKRWLDCVRTDKKEKEVSDSMTDDRTEWKKKTCCANPK</sequence>
<comment type="caution">
    <text evidence="1">The sequence shown here is derived from an EMBL/GenBank/DDBJ whole genome shotgun (WGS) entry which is preliminary data.</text>
</comment>
<organism evidence="1 2">
    <name type="scientific">Mythimna separata</name>
    <name type="common">Oriental armyworm</name>
    <name type="synonym">Pseudaletia separata</name>
    <dbReference type="NCBI Taxonomy" id="271217"/>
    <lineage>
        <taxon>Eukaryota</taxon>
        <taxon>Metazoa</taxon>
        <taxon>Ecdysozoa</taxon>
        <taxon>Arthropoda</taxon>
        <taxon>Hexapoda</taxon>
        <taxon>Insecta</taxon>
        <taxon>Pterygota</taxon>
        <taxon>Neoptera</taxon>
        <taxon>Endopterygota</taxon>
        <taxon>Lepidoptera</taxon>
        <taxon>Glossata</taxon>
        <taxon>Ditrysia</taxon>
        <taxon>Noctuoidea</taxon>
        <taxon>Noctuidae</taxon>
        <taxon>Noctuinae</taxon>
        <taxon>Hadenini</taxon>
        <taxon>Mythimna</taxon>
    </lineage>
</organism>
<evidence type="ECO:0000313" key="2">
    <source>
        <dbReference type="Proteomes" id="UP001231518"/>
    </source>
</evidence>
<proteinExistence type="predicted"/>
<dbReference type="PANTHER" id="PTHR46238:SF8">
    <property type="entry name" value="ENDONUCLEASE_EXONUCLEASE_PHOSPHATASE DOMAIN-CONTAINING PROTEIN"/>
    <property type="match status" value="1"/>
</dbReference>
<keyword evidence="2" id="KW-1185">Reference proteome</keyword>
<reference evidence="1" key="1">
    <citation type="submission" date="2023-03" db="EMBL/GenBank/DDBJ databases">
        <title>Chromosome-level genomes of two armyworms, Mythimna separata and Mythimna loreyi, provide insights into the biosynthesis and reception of sex pheromones.</title>
        <authorList>
            <person name="Zhao H."/>
        </authorList>
    </citation>
    <scope>NUCLEOTIDE SEQUENCE</scope>
    <source>
        <strain evidence="1">BeijingLab</strain>
        <tissue evidence="1">Pupa</tissue>
    </source>
</reference>
<accession>A0AAD8DU56</accession>
<evidence type="ECO:0000313" key="1">
    <source>
        <dbReference type="EMBL" id="KAJ8723709.1"/>
    </source>
</evidence>
<gene>
    <name evidence="1" type="ORF">PYW07_007689</name>
</gene>